<evidence type="ECO:0000256" key="9">
    <source>
        <dbReference type="ARBA" id="ARBA00022840"/>
    </source>
</evidence>
<keyword evidence="13" id="KW-0812">Transmembrane</keyword>
<dbReference type="AlphaFoldDB" id="A0A327WDI6"/>
<keyword evidence="10" id="KW-0902">Two-component regulatory system</keyword>
<gene>
    <name evidence="15" type="ORF">CLV59_102139</name>
</gene>
<keyword evidence="6" id="KW-0808">Transferase</keyword>
<keyword evidence="13" id="KW-1133">Transmembrane helix</keyword>
<keyword evidence="16" id="KW-1185">Reference proteome</keyword>
<dbReference type="EMBL" id="QLMA01000002">
    <property type="protein sequence ID" value="RAJ85436.1"/>
    <property type="molecule type" value="Genomic_DNA"/>
</dbReference>
<dbReference type="EC" id="2.7.13.3" evidence="3"/>
<dbReference type="SUPFAM" id="SSF47384">
    <property type="entry name" value="Homodimeric domain of signal transducing histidine kinase"/>
    <property type="match status" value="1"/>
</dbReference>
<dbReference type="InterPro" id="IPR003661">
    <property type="entry name" value="HisK_dim/P_dom"/>
</dbReference>
<feature type="transmembrane region" description="Helical" evidence="13">
    <location>
        <begin position="224"/>
        <end position="246"/>
    </location>
</feature>
<evidence type="ECO:0000256" key="7">
    <source>
        <dbReference type="ARBA" id="ARBA00022741"/>
    </source>
</evidence>
<evidence type="ECO:0000256" key="12">
    <source>
        <dbReference type="SAM" id="MobiDB-lite"/>
    </source>
</evidence>
<evidence type="ECO:0000256" key="1">
    <source>
        <dbReference type="ARBA" id="ARBA00000085"/>
    </source>
</evidence>
<dbReference type="Proteomes" id="UP000249819">
    <property type="component" value="Unassembled WGS sequence"/>
</dbReference>
<dbReference type="Gene3D" id="1.10.287.130">
    <property type="match status" value="1"/>
</dbReference>
<keyword evidence="7" id="KW-0547">Nucleotide-binding</keyword>
<dbReference type="GO" id="GO:0000155">
    <property type="term" value="F:phosphorelay sensor kinase activity"/>
    <property type="evidence" value="ECO:0007669"/>
    <property type="project" value="InterPro"/>
</dbReference>
<dbReference type="PROSITE" id="PS50109">
    <property type="entry name" value="HIS_KIN"/>
    <property type="match status" value="1"/>
</dbReference>
<keyword evidence="9" id="KW-0067">ATP-binding</keyword>
<evidence type="ECO:0000256" key="8">
    <source>
        <dbReference type="ARBA" id="ARBA00022777"/>
    </source>
</evidence>
<evidence type="ECO:0000313" key="15">
    <source>
        <dbReference type="EMBL" id="RAJ85436.1"/>
    </source>
</evidence>
<dbReference type="PANTHER" id="PTHR43547">
    <property type="entry name" value="TWO-COMPONENT HISTIDINE KINASE"/>
    <property type="match status" value="1"/>
</dbReference>
<keyword evidence="11 13" id="KW-0472">Membrane</keyword>
<evidence type="ECO:0000256" key="10">
    <source>
        <dbReference type="ARBA" id="ARBA00023012"/>
    </source>
</evidence>
<dbReference type="SMART" id="SM00387">
    <property type="entry name" value="HATPase_c"/>
    <property type="match status" value="1"/>
</dbReference>
<dbReference type="InterPro" id="IPR004358">
    <property type="entry name" value="Sig_transdc_His_kin-like_C"/>
</dbReference>
<dbReference type="PRINTS" id="PR00344">
    <property type="entry name" value="BCTRLSENSOR"/>
</dbReference>
<dbReference type="InterPro" id="IPR036890">
    <property type="entry name" value="HATPase_C_sf"/>
</dbReference>
<dbReference type="SMART" id="SM00388">
    <property type="entry name" value="HisKA"/>
    <property type="match status" value="1"/>
</dbReference>
<dbReference type="Pfam" id="PF00512">
    <property type="entry name" value="HisKA"/>
    <property type="match status" value="1"/>
</dbReference>
<protein>
    <recommendedName>
        <fullName evidence="3">histidine kinase</fullName>
        <ecNumber evidence="3">2.7.13.3</ecNumber>
    </recommendedName>
</protein>
<comment type="catalytic activity">
    <reaction evidence="1">
        <text>ATP + protein L-histidine = ADP + protein N-phospho-L-histidine.</text>
        <dbReference type="EC" id="2.7.13.3"/>
    </reaction>
</comment>
<comment type="subcellular location">
    <subcellularLocation>
        <location evidence="2">Cell membrane</location>
    </subcellularLocation>
</comment>
<accession>A0A327WDI6</accession>
<evidence type="ECO:0000256" key="5">
    <source>
        <dbReference type="ARBA" id="ARBA00022553"/>
    </source>
</evidence>
<dbReference type="InterPro" id="IPR005467">
    <property type="entry name" value="His_kinase_dom"/>
</dbReference>
<dbReference type="InterPro" id="IPR003594">
    <property type="entry name" value="HATPase_dom"/>
</dbReference>
<name>A0A327WDI6_9BACT</name>
<organism evidence="15 16">
    <name type="scientific">Chitinophaga dinghuensis</name>
    <dbReference type="NCBI Taxonomy" id="1539050"/>
    <lineage>
        <taxon>Bacteria</taxon>
        <taxon>Pseudomonadati</taxon>
        <taxon>Bacteroidota</taxon>
        <taxon>Chitinophagia</taxon>
        <taxon>Chitinophagales</taxon>
        <taxon>Chitinophagaceae</taxon>
        <taxon>Chitinophaga</taxon>
    </lineage>
</organism>
<feature type="compositionally biased region" description="Polar residues" evidence="12">
    <location>
        <begin position="114"/>
        <end position="125"/>
    </location>
</feature>
<dbReference type="Gene3D" id="3.30.565.10">
    <property type="entry name" value="Histidine kinase-like ATPase, C-terminal domain"/>
    <property type="match status" value="1"/>
</dbReference>
<dbReference type="CDD" id="cd00082">
    <property type="entry name" value="HisKA"/>
    <property type="match status" value="1"/>
</dbReference>
<reference evidence="15 16" key="1">
    <citation type="submission" date="2018-06" db="EMBL/GenBank/DDBJ databases">
        <title>Genomic Encyclopedia of Archaeal and Bacterial Type Strains, Phase II (KMG-II): from individual species to whole genera.</title>
        <authorList>
            <person name="Goeker M."/>
        </authorList>
    </citation>
    <scope>NUCLEOTIDE SEQUENCE [LARGE SCALE GENOMIC DNA]</scope>
    <source>
        <strain evidence="15 16">DSM 29821</strain>
    </source>
</reference>
<keyword evidence="8 15" id="KW-0418">Kinase</keyword>
<dbReference type="FunFam" id="3.30.565.10:FF:000023">
    <property type="entry name" value="PAS domain-containing sensor histidine kinase"/>
    <property type="match status" value="1"/>
</dbReference>
<keyword evidence="4" id="KW-1003">Cell membrane</keyword>
<evidence type="ECO:0000256" key="11">
    <source>
        <dbReference type="ARBA" id="ARBA00023136"/>
    </source>
</evidence>
<dbReference type="Pfam" id="PF02518">
    <property type="entry name" value="HATPase_c"/>
    <property type="match status" value="1"/>
</dbReference>
<evidence type="ECO:0000256" key="3">
    <source>
        <dbReference type="ARBA" id="ARBA00012438"/>
    </source>
</evidence>
<evidence type="ECO:0000256" key="6">
    <source>
        <dbReference type="ARBA" id="ARBA00022679"/>
    </source>
</evidence>
<evidence type="ECO:0000256" key="2">
    <source>
        <dbReference type="ARBA" id="ARBA00004236"/>
    </source>
</evidence>
<feature type="region of interest" description="Disordered" evidence="12">
    <location>
        <begin position="107"/>
        <end position="128"/>
    </location>
</feature>
<sequence>MRQRIRITLTLMIICILGIILFQGYWLYNSYRFNEDQFSRGISDALRSATFFQRYSDVRRYIRYSLKDEDSSKKPIKGYVMMMEELGPNRDNRPAVASSDRLIQVRPVARQADDSSSPSRLNGDTTDSHISEIIITNHNRDSDSTVLARVDSAFKSELNSRQITTRYKLDTFHMNFSGLERGSFKDSIRRRMPNRTRKVPVKEGSNLFVQATFESPLQFVIQKMLWTLIASLILMILTVLSFVYMLRTILKQKRLSEVKNDFINNMTHELKTPIATVSAAVEALQHFNALNDPEKTQRYLNTSKQELQRLSDLVEKVLHIATEEKEEIELFREETDLNEIIDNILSNHQLKSNSLQLRYDNNLKRETVYIDKSHIANAINNLVDNAIKYSGEKPYVHIQVSDEKGMLKIRVKDNGIGIPRSYQESIFDKFFRVPTGNLHKVKGFGLGLSYVRKIVELHGGTIMVHSEPDKGSEFIITIPATKSAIK</sequence>
<dbReference type="OrthoDB" id="9804645at2"/>
<dbReference type="SUPFAM" id="SSF55874">
    <property type="entry name" value="ATPase domain of HSP90 chaperone/DNA topoisomerase II/histidine kinase"/>
    <property type="match status" value="1"/>
</dbReference>
<comment type="caution">
    <text evidence="15">The sequence shown here is derived from an EMBL/GenBank/DDBJ whole genome shotgun (WGS) entry which is preliminary data.</text>
</comment>
<dbReference type="PANTHER" id="PTHR43547:SF2">
    <property type="entry name" value="HYBRID SIGNAL TRANSDUCTION HISTIDINE KINASE C"/>
    <property type="match status" value="1"/>
</dbReference>
<evidence type="ECO:0000259" key="14">
    <source>
        <dbReference type="PROSITE" id="PS50109"/>
    </source>
</evidence>
<evidence type="ECO:0000256" key="4">
    <source>
        <dbReference type="ARBA" id="ARBA00022475"/>
    </source>
</evidence>
<dbReference type="CDD" id="cd00075">
    <property type="entry name" value="HATPase"/>
    <property type="match status" value="1"/>
</dbReference>
<feature type="domain" description="Histidine kinase" evidence="14">
    <location>
        <begin position="265"/>
        <end position="482"/>
    </location>
</feature>
<keyword evidence="5" id="KW-0597">Phosphoprotein</keyword>
<evidence type="ECO:0000256" key="13">
    <source>
        <dbReference type="SAM" id="Phobius"/>
    </source>
</evidence>
<proteinExistence type="predicted"/>
<dbReference type="GO" id="GO:0005886">
    <property type="term" value="C:plasma membrane"/>
    <property type="evidence" value="ECO:0007669"/>
    <property type="project" value="UniProtKB-SubCell"/>
</dbReference>
<feature type="transmembrane region" description="Helical" evidence="13">
    <location>
        <begin position="7"/>
        <end position="28"/>
    </location>
</feature>
<evidence type="ECO:0000313" key="16">
    <source>
        <dbReference type="Proteomes" id="UP000249819"/>
    </source>
</evidence>
<dbReference type="GO" id="GO:0005524">
    <property type="term" value="F:ATP binding"/>
    <property type="evidence" value="ECO:0007669"/>
    <property type="project" value="UniProtKB-KW"/>
</dbReference>
<dbReference type="InterPro" id="IPR036097">
    <property type="entry name" value="HisK_dim/P_sf"/>
</dbReference>